<feature type="region of interest" description="Disordered" evidence="1">
    <location>
        <begin position="1"/>
        <end position="68"/>
    </location>
</feature>
<feature type="compositionally biased region" description="Polar residues" evidence="1">
    <location>
        <begin position="38"/>
        <end position="62"/>
    </location>
</feature>
<keyword evidence="3" id="KW-1185">Reference proteome</keyword>
<feature type="compositionally biased region" description="Basic and acidic residues" evidence="1">
    <location>
        <begin position="1"/>
        <end position="12"/>
    </location>
</feature>
<comment type="caution">
    <text evidence="2">The sequence shown here is derived from an EMBL/GenBank/DDBJ whole genome shotgun (WGS) entry which is preliminary data.</text>
</comment>
<sequence length="68" mass="7254">MMKDEKKGDGEGCGHICNNHHTERGDKVPSIPDRGVNTGVTDTYGGSLSEGVQNRTKLNTNPGGLDWA</sequence>
<evidence type="ECO:0000313" key="2">
    <source>
        <dbReference type="EMBL" id="ROH88003.1"/>
    </source>
</evidence>
<dbReference type="Proteomes" id="UP000275137">
    <property type="component" value="Unassembled WGS sequence"/>
</dbReference>
<proteinExistence type="predicted"/>
<dbReference type="EMBL" id="RJVP01000001">
    <property type="protein sequence ID" value="ROH88003.1"/>
    <property type="molecule type" value="Genomic_DNA"/>
</dbReference>
<evidence type="ECO:0000313" key="3">
    <source>
        <dbReference type="Proteomes" id="UP000275137"/>
    </source>
</evidence>
<reference evidence="2 3" key="1">
    <citation type="submission" date="2018-10" db="EMBL/GenBank/DDBJ databases">
        <authorList>
            <person name="Chen W.-M."/>
        </authorList>
    </citation>
    <scope>NUCLEOTIDE SEQUENCE [LARGE SCALE GENOMIC DNA]</scope>
    <source>
        <strain evidence="2 3">H-5</strain>
    </source>
</reference>
<dbReference type="AlphaFoldDB" id="A0A3N0V5L7"/>
<accession>A0A3N0V5L7</accession>
<dbReference type="RefSeq" id="WP_123235997.1">
    <property type="nucleotide sequence ID" value="NZ_RJVP01000001.1"/>
</dbReference>
<protein>
    <submittedName>
        <fullName evidence="2">Uncharacterized protein</fullName>
    </submittedName>
</protein>
<name>A0A3N0V5L7_9PROT</name>
<gene>
    <name evidence="2" type="ORF">ED236_00475</name>
</gene>
<organism evidence="2 3">
    <name type="scientific">Pseudomethylobacillus aquaticus</name>
    <dbReference type="NCBI Taxonomy" id="2676064"/>
    <lineage>
        <taxon>Bacteria</taxon>
        <taxon>Pseudomonadati</taxon>
        <taxon>Pseudomonadota</taxon>
        <taxon>Betaproteobacteria</taxon>
        <taxon>Nitrosomonadales</taxon>
        <taxon>Methylophilaceae</taxon>
        <taxon>Pseudomethylobacillus</taxon>
    </lineage>
</organism>
<evidence type="ECO:0000256" key="1">
    <source>
        <dbReference type="SAM" id="MobiDB-lite"/>
    </source>
</evidence>